<evidence type="ECO:0000313" key="2">
    <source>
        <dbReference type="RefSeq" id="XP_022086128.1"/>
    </source>
</evidence>
<dbReference type="InterPro" id="IPR050952">
    <property type="entry name" value="TRIM-NHL_E3_ligases"/>
</dbReference>
<dbReference type="GeneID" id="110976824"/>
<dbReference type="GO" id="GO:0043161">
    <property type="term" value="P:proteasome-mediated ubiquitin-dependent protein catabolic process"/>
    <property type="evidence" value="ECO:0007669"/>
    <property type="project" value="TreeGrafter"/>
</dbReference>
<dbReference type="KEGG" id="aplc:110976824"/>
<dbReference type="InterPro" id="IPR011042">
    <property type="entry name" value="6-blade_b-propeller_TolB-like"/>
</dbReference>
<reference evidence="2" key="1">
    <citation type="submission" date="2025-08" db="UniProtKB">
        <authorList>
            <consortium name="RefSeq"/>
        </authorList>
    </citation>
    <scope>IDENTIFICATION</scope>
</reference>
<dbReference type="AlphaFoldDB" id="A0A8B7XYZ5"/>
<dbReference type="Proteomes" id="UP000694845">
    <property type="component" value="Unplaced"/>
</dbReference>
<gene>
    <name evidence="2" type="primary">LOC110976824</name>
</gene>
<proteinExistence type="predicted"/>
<protein>
    <submittedName>
        <fullName evidence="2">Uncharacterized protein LOC110976824</fullName>
    </submittedName>
</protein>
<accession>A0A8B7XYZ5</accession>
<dbReference type="SUPFAM" id="SSF101898">
    <property type="entry name" value="NHL repeat"/>
    <property type="match status" value="1"/>
</dbReference>
<dbReference type="Gene3D" id="2.120.10.30">
    <property type="entry name" value="TolB, C-terminal domain"/>
    <property type="match status" value="1"/>
</dbReference>
<evidence type="ECO:0000313" key="1">
    <source>
        <dbReference type="Proteomes" id="UP000694845"/>
    </source>
</evidence>
<dbReference type="SUPFAM" id="SSF63829">
    <property type="entry name" value="Calcium-dependent phosphotriesterase"/>
    <property type="match status" value="1"/>
</dbReference>
<name>A0A8B7XYZ5_ACAPL</name>
<dbReference type="GO" id="GO:0000209">
    <property type="term" value="P:protein polyubiquitination"/>
    <property type="evidence" value="ECO:0007669"/>
    <property type="project" value="TreeGrafter"/>
</dbReference>
<dbReference type="RefSeq" id="XP_022086128.1">
    <property type="nucleotide sequence ID" value="XM_022230436.1"/>
</dbReference>
<dbReference type="PANTHER" id="PTHR24104:SF50">
    <property type="entry name" value="SMP-30_GLUCONOLACTONASE_LRE-LIKE REGION DOMAIN-CONTAINING PROTEIN"/>
    <property type="match status" value="1"/>
</dbReference>
<dbReference type="PANTHER" id="PTHR24104">
    <property type="entry name" value="E3 UBIQUITIN-PROTEIN LIGASE NHLRC1-RELATED"/>
    <property type="match status" value="1"/>
</dbReference>
<dbReference type="GO" id="GO:0061630">
    <property type="term" value="F:ubiquitin protein ligase activity"/>
    <property type="evidence" value="ECO:0007669"/>
    <property type="project" value="TreeGrafter"/>
</dbReference>
<keyword evidence="1" id="KW-1185">Reference proteome</keyword>
<dbReference type="OrthoDB" id="10020332at2759"/>
<organism evidence="1 2">
    <name type="scientific">Acanthaster planci</name>
    <name type="common">Crown-of-thorns starfish</name>
    <dbReference type="NCBI Taxonomy" id="133434"/>
    <lineage>
        <taxon>Eukaryota</taxon>
        <taxon>Metazoa</taxon>
        <taxon>Echinodermata</taxon>
        <taxon>Eleutherozoa</taxon>
        <taxon>Asterozoa</taxon>
        <taxon>Asteroidea</taxon>
        <taxon>Valvatacea</taxon>
        <taxon>Valvatida</taxon>
        <taxon>Acanthasteridae</taxon>
        <taxon>Acanthaster</taxon>
    </lineage>
</organism>
<sequence length="311" mass="34557">MMQQIEDYQKPVIDCIKSLWQNRRGQNPRPRFVPGDTPGDLGALVMEDTWEQCETIGTQGTGRGQFEGARGIAAADPDIIAVTDRRNKRLLIYDRREKSWQTIDPVKANEVAATPDRWIVSEPRVIKVYNRNDLAFIGDFPTVQPEVETQVKLFGVAIKGNGNILVGDCEGKVVTEITHDGMHEVSRIPVKIKPHFLAVIGNAWIAVSDWKEAVVHIVGGSDGHIVTTIRPRINDQPVHSCRGVCSDGLSVYIAASTVRLASGHIHQYDLRGRFITCVAKNLHDPYGITFTVGGHQLAVADLHDVKIYRKK</sequence>